<comment type="similarity">
    <text evidence="1">Belongs to the PrpD family.</text>
</comment>
<evidence type="ECO:0000259" key="2">
    <source>
        <dbReference type="Pfam" id="PF03972"/>
    </source>
</evidence>
<dbReference type="HOGENOM" id="CLU_026574_2_2_9"/>
<dbReference type="PANTHER" id="PTHR16943:SF8">
    <property type="entry name" value="2-METHYLCITRATE DEHYDRATASE"/>
    <property type="match status" value="1"/>
</dbReference>
<dbReference type="InterPro" id="IPR042183">
    <property type="entry name" value="MmgE/PrpD_sf_1"/>
</dbReference>
<dbReference type="RefSeq" id="WP_007861510.1">
    <property type="nucleotide sequence ID" value="NZ_JH376420.1"/>
</dbReference>
<evidence type="ECO:0000256" key="1">
    <source>
        <dbReference type="ARBA" id="ARBA00006174"/>
    </source>
</evidence>
<dbReference type="Proteomes" id="UP000003763">
    <property type="component" value="Unassembled WGS sequence"/>
</dbReference>
<protein>
    <recommendedName>
        <fullName evidence="6">MmgE/PrpD family protein</fullName>
    </recommendedName>
</protein>
<organism evidence="4 5">
    <name type="scientific">[Clostridium] citroniae WAL-17108</name>
    <dbReference type="NCBI Taxonomy" id="742733"/>
    <lineage>
        <taxon>Bacteria</taxon>
        <taxon>Bacillati</taxon>
        <taxon>Bacillota</taxon>
        <taxon>Clostridia</taxon>
        <taxon>Lachnospirales</taxon>
        <taxon>Lachnospiraceae</taxon>
        <taxon>Enterocloster</taxon>
    </lineage>
</organism>
<dbReference type="GO" id="GO:0016829">
    <property type="term" value="F:lyase activity"/>
    <property type="evidence" value="ECO:0007669"/>
    <property type="project" value="InterPro"/>
</dbReference>
<evidence type="ECO:0000313" key="5">
    <source>
        <dbReference type="Proteomes" id="UP000003763"/>
    </source>
</evidence>
<dbReference type="Pfam" id="PF03972">
    <property type="entry name" value="MmgE_PrpD_N"/>
    <property type="match status" value="1"/>
</dbReference>
<dbReference type="InterPro" id="IPR036148">
    <property type="entry name" value="MmgE/PrpD_sf"/>
</dbReference>
<gene>
    <name evidence="4" type="ORF">HMPREF9469_01997</name>
</gene>
<dbReference type="InterPro" id="IPR045336">
    <property type="entry name" value="MmgE_PrpD_N"/>
</dbReference>
<evidence type="ECO:0000259" key="3">
    <source>
        <dbReference type="Pfam" id="PF19305"/>
    </source>
</evidence>
<dbReference type="EMBL" id="ADLJ01000014">
    <property type="protein sequence ID" value="EHE99428.1"/>
    <property type="molecule type" value="Genomic_DNA"/>
</dbReference>
<dbReference type="Gene3D" id="1.10.4100.10">
    <property type="entry name" value="2-methylcitrate dehydratase PrpD"/>
    <property type="match status" value="1"/>
</dbReference>
<dbReference type="AlphaFoldDB" id="G5HH78"/>
<name>G5HH78_9FIRM</name>
<evidence type="ECO:0000313" key="4">
    <source>
        <dbReference type="EMBL" id="EHE99428.1"/>
    </source>
</evidence>
<dbReference type="InterPro" id="IPR045337">
    <property type="entry name" value="MmgE_PrpD_C"/>
</dbReference>
<dbReference type="InterPro" id="IPR042188">
    <property type="entry name" value="MmgE/PrpD_sf_2"/>
</dbReference>
<dbReference type="Gene3D" id="3.30.1330.120">
    <property type="entry name" value="2-methylcitrate dehydratase PrpD"/>
    <property type="match status" value="1"/>
</dbReference>
<reference evidence="4 5" key="1">
    <citation type="submission" date="2011-08" db="EMBL/GenBank/DDBJ databases">
        <title>The Genome Sequence of Clostridium citroniae WAL-17108.</title>
        <authorList>
            <consortium name="The Broad Institute Genome Sequencing Platform"/>
            <person name="Earl A."/>
            <person name="Ward D."/>
            <person name="Feldgarden M."/>
            <person name="Gevers D."/>
            <person name="Finegold S.M."/>
            <person name="Summanen P.H."/>
            <person name="Molitoris D.R."/>
            <person name="Vaisanen M.L."/>
            <person name="Daigneault M."/>
            <person name="Allen-Vercoe E."/>
            <person name="Young S.K."/>
            <person name="Zeng Q."/>
            <person name="Gargeya S."/>
            <person name="Fitzgerald M."/>
            <person name="Haas B."/>
            <person name="Abouelleil A."/>
            <person name="Alvarado L."/>
            <person name="Arachchi H.M."/>
            <person name="Berlin A."/>
            <person name="Brown A."/>
            <person name="Chapman S.B."/>
            <person name="Chen Z."/>
            <person name="Dunbar C."/>
            <person name="Freedman E."/>
            <person name="Gearin G."/>
            <person name="Gellesch M."/>
            <person name="Goldberg J."/>
            <person name="Griggs A."/>
            <person name="Gujja S."/>
            <person name="Heiman D."/>
            <person name="Howarth C."/>
            <person name="Larson L."/>
            <person name="Lui A."/>
            <person name="MacDonald P.J.P."/>
            <person name="Montmayeur A."/>
            <person name="Murphy C."/>
            <person name="Neiman D."/>
            <person name="Pearson M."/>
            <person name="Priest M."/>
            <person name="Roberts A."/>
            <person name="Saif S."/>
            <person name="Shea T."/>
            <person name="Shenoy N."/>
            <person name="Sisk P."/>
            <person name="Stolte C."/>
            <person name="Sykes S."/>
            <person name="Wortman J."/>
            <person name="Nusbaum C."/>
            <person name="Birren B."/>
        </authorList>
    </citation>
    <scope>NUCLEOTIDE SEQUENCE [LARGE SCALE GENOMIC DNA]</scope>
    <source>
        <strain evidence="4 5">WAL-17108</strain>
    </source>
</reference>
<dbReference type="Pfam" id="PF19305">
    <property type="entry name" value="MmgE_PrpD_C"/>
    <property type="match status" value="1"/>
</dbReference>
<evidence type="ECO:0008006" key="6">
    <source>
        <dbReference type="Google" id="ProtNLM"/>
    </source>
</evidence>
<comment type="caution">
    <text evidence="4">The sequence shown here is derived from an EMBL/GenBank/DDBJ whole genome shotgun (WGS) entry which is preliminary data.</text>
</comment>
<dbReference type="InterPro" id="IPR005656">
    <property type="entry name" value="MmgE_PrpD"/>
</dbReference>
<feature type="domain" description="MmgE/PrpD N-terminal" evidence="2">
    <location>
        <begin position="20"/>
        <end position="250"/>
    </location>
</feature>
<dbReference type="SUPFAM" id="SSF103378">
    <property type="entry name" value="2-methylcitrate dehydratase PrpD"/>
    <property type="match status" value="1"/>
</dbReference>
<dbReference type="eggNOG" id="COG2079">
    <property type="taxonomic scope" value="Bacteria"/>
</dbReference>
<dbReference type="PANTHER" id="PTHR16943">
    <property type="entry name" value="2-METHYLCITRATE DEHYDRATASE-RELATED"/>
    <property type="match status" value="1"/>
</dbReference>
<dbReference type="PATRIC" id="fig|742733.3.peg.2071"/>
<accession>G5HH78</accession>
<proteinExistence type="inferred from homology"/>
<sequence length="454" mass="50006">MNDTTSKTSTAIFLHGIMELFRKDIPQSVLDKARLSLADYIGVTLAGATVMRDKIERYVQQEQLEPGEIKAIGMDQGMNLKDAVFFNGLNGHALDFDDGTNTGIIHLGSPIFSVLLPLAQKYKVDSTKFLEAAVIGYETSFTMAASIQPTHKELGYHATGTCGVLGISLAVAYMLDFTEEQAQNAFSIACVSATGMLSVLDDHSELKPYNVAKSALLGLISIQMARMGFLGHSDPLGGGRGYLKMMTGEALVDFKQPHLNGTYAIEKTYTKPYAACRYCHPAIEAAITLREKYRIIASEVSAIHVKTYYWAVNKHDHTDISGVSSAKMSIPYGIAVGLIYGKAGLSEYTMEQVKNRTILDLTSKVSVESDDELTAQFPAVTAAVLTLTTKSGQEFMERVDFPKGEPENPMTEKEFTERFIELAVYGGKKREESAEMLEFIKKMDGCMDRLYQYL</sequence>
<feature type="domain" description="MmgE/PrpD C-terminal" evidence="3">
    <location>
        <begin position="273"/>
        <end position="433"/>
    </location>
</feature>